<organism evidence="1 2">
    <name type="scientific">Crenothrix polyspora</name>
    <dbReference type="NCBI Taxonomy" id="360316"/>
    <lineage>
        <taxon>Bacteria</taxon>
        <taxon>Pseudomonadati</taxon>
        <taxon>Pseudomonadota</taxon>
        <taxon>Gammaproteobacteria</taxon>
        <taxon>Methylococcales</taxon>
        <taxon>Crenotrichaceae</taxon>
        <taxon>Crenothrix</taxon>
    </lineage>
</organism>
<reference evidence="2" key="1">
    <citation type="submission" date="2017-02" db="EMBL/GenBank/DDBJ databases">
        <authorList>
            <person name="Daims H."/>
        </authorList>
    </citation>
    <scope>NUCLEOTIDE SEQUENCE [LARGE SCALE GENOMIC DNA]</scope>
</reference>
<dbReference type="RefSeq" id="WP_087146747.1">
    <property type="nucleotide sequence ID" value="NZ_FUKJ01000161.1"/>
</dbReference>
<evidence type="ECO:0000313" key="2">
    <source>
        <dbReference type="Proteomes" id="UP000195442"/>
    </source>
</evidence>
<dbReference type="Proteomes" id="UP000195442">
    <property type="component" value="Unassembled WGS sequence"/>
</dbReference>
<gene>
    <name evidence="1" type="ORF">CRENPOLYSF2_2430004</name>
</gene>
<proteinExistence type="predicted"/>
<keyword evidence="2" id="KW-1185">Reference proteome</keyword>
<accession>A0A1R4H6P1</accession>
<sequence length="165" mass="18537">MSVTVILHNETSITHIANRLYANLTAESRKIAETALLRLNPVLSDSNGVKPGVIIKLPEIPSLILNDKHINDDPTAQAKEVIKNAIKTYGDQLQGRIKTQQDDLHSQENILNEVEKEISELPDLNILHKRIKTLKKSVATRIDDTKTYSDNLNTMFAQIFTDLSK</sequence>
<name>A0A1R4H6P1_9GAMM</name>
<dbReference type="AlphaFoldDB" id="A0A1R4H6P1"/>
<evidence type="ECO:0000313" key="1">
    <source>
        <dbReference type="EMBL" id="SJM91923.1"/>
    </source>
</evidence>
<dbReference type="EMBL" id="FUKJ01000161">
    <property type="protein sequence ID" value="SJM91923.1"/>
    <property type="molecule type" value="Genomic_DNA"/>
</dbReference>
<protein>
    <submittedName>
        <fullName evidence="1">Uncharacterized protein</fullName>
    </submittedName>
</protein>